<dbReference type="InterPro" id="IPR020904">
    <property type="entry name" value="Sc_DH/Rdtase_CS"/>
</dbReference>
<dbReference type="Gene3D" id="3.40.50.720">
    <property type="entry name" value="NAD(P)-binding Rossmann-like Domain"/>
    <property type="match status" value="1"/>
</dbReference>
<dbReference type="SUPFAM" id="SSF51735">
    <property type="entry name" value="NAD(P)-binding Rossmann-fold domains"/>
    <property type="match status" value="1"/>
</dbReference>
<name>A0A7J5B5T8_9MICO</name>
<sequence>MSGDEFGGRVAIVTGGASGIGAAVAEELLARGADVAVFDLNGDSVEGPAFGVSVDVSDRRSVDAGVAAVLERFGRLDVVVNCAGIGAFGTVEDSSDEDWARVLDVNVQGVARVCAAAMPALRESDAAAIVNLTSIAATTGIQQRALYSATKGAVHALTLAMAADHVHDGVRVNAVSPGTTDTPWVQRMVANVADPEAERAAMNARQPTGRLVTPAEVAGAVAYLASPRSASTTGSVVAVDGGFGGLRVRPVQA</sequence>
<feature type="domain" description="Ketoreductase" evidence="3">
    <location>
        <begin position="9"/>
        <end position="178"/>
    </location>
</feature>
<dbReference type="OrthoDB" id="9789398at2"/>
<keyword evidence="2" id="KW-0560">Oxidoreductase</keyword>
<accession>A0A7J5B5T8</accession>
<reference evidence="4 5" key="1">
    <citation type="submission" date="2019-09" db="EMBL/GenBank/DDBJ databases">
        <title>Phylogeny of genus Pseudoclavibacter and closely related genus.</title>
        <authorList>
            <person name="Li Y."/>
        </authorList>
    </citation>
    <scope>NUCLEOTIDE SEQUENCE [LARGE SCALE GENOMIC DNA]</scope>
    <source>
        <strain evidence="4 5">THG-MD12</strain>
    </source>
</reference>
<evidence type="ECO:0000256" key="2">
    <source>
        <dbReference type="ARBA" id="ARBA00023002"/>
    </source>
</evidence>
<dbReference type="Pfam" id="PF13561">
    <property type="entry name" value="adh_short_C2"/>
    <property type="match status" value="1"/>
</dbReference>
<evidence type="ECO:0000313" key="4">
    <source>
        <dbReference type="EMBL" id="KAB1639071.1"/>
    </source>
</evidence>
<keyword evidence="5" id="KW-1185">Reference proteome</keyword>
<evidence type="ECO:0000259" key="3">
    <source>
        <dbReference type="SMART" id="SM00822"/>
    </source>
</evidence>
<protein>
    <submittedName>
        <fullName evidence="4">SDR family oxidoreductase</fullName>
    </submittedName>
</protein>
<dbReference type="PRINTS" id="PR00081">
    <property type="entry name" value="GDHRDH"/>
</dbReference>
<dbReference type="PANTHER" id="PTHR43477:SF1">
    <property type="entry name" value="DIHYDROANTICAPSIN 7-DEHYDROGENASE"/>
    <property type="match status" value="1"/>
</dbReference>
<dbReference type="InterPro" id="IPR002347">
    <property type="entry name" value="SDR_fam"/>
</dbReference>
<evidence type="ECO:0000256" key="1">
    <source>
        <dbReference type="ARBA" id="ARBA00006484"/>
    </source>
</evidence>
<dbReference type="Proteomes" id="UP000490386">
    <property type="component" value="Unassembled WGS sequence"/>
</dbReference>
<evidence type="ECO:0000313" key="5">
    <source>
        <dbReference type="Proteomes" id="UP000490386"/>
    </source>
</evidence>
<dbReference type="InterPro" id="IPR057326">
    <property type="entry name" value="KR_dom"/>
</dbReference>
<dbReference type="PRINTS" id="PR00080">
    <property type="entry name" value="SDRFAMILY"/>
</dbReference>
<dbReference type="GO" id="GO:0016491">
    <property type="term" value="F:oxidoreductase activity"/>
    <property type="evidence" value="ECO:0007669"/>
    <property type="project" value="UniProtKB-KW"/>
</dbReference>
<dbReference type="CDD" id="cd05233">
    <property type="entry name" value="SDR_c"/>
    <property type="match status" value="1"/>
</dbReference>
<dbReference type="FunFam" id="3.40.50.720:FF:000084">
    <property type="entry name" value="Short-chain dehydrogenase reductase"/>
    <property type="match status" value="1"/>
</dbReference>
<dbReference type="PANTHER" id="PTHR43477">
    <property type="entry name" value="DIHYDROANTICAPSIN 7-DEHYDROGENASE"/>
    <property type="match status" value="1"/>
</dbReference>
<comment type="caution">
    <text evidence="4">The sequence shown here is derived from an EMBL/GenBank/DDBJ whole genome shotgun (WGS) entry which is preliminary data.</text>
</comment>
<comment type="similarity">
    <text evidence="1">Belongs to the short-chain dehydrogenases/reductases (SDR) family.</text>
</comment>
<dbReference type="RefSeq" id="WP_151422095.1">
    <property type="nucleotide sequence ID" value="NZ_WBJX01000001.1"/>
</dbReference>
<dbReference type="EMBL" id="WBJX01000001">
    <property type="protein sequence ID" value="KAB1639071.1"/>
    <property type="molecule type" value="Genomic_DNA"/>
</dbReference>
<gene>
    <name evidence="4" type="ORF">F8O03_01610</name>
</gene>
<dbReference type="InterPro" id="IPR051122">
    <property type="entry name" value="SDR_DHRS6-like"/>
</dbReference>
<dbReference type="SMART" id="SM00822">
    <property type="entry name" value="PKS_KR"/>
    <property type="match status" value="1"/>
</dbReference>
<proteinExistence type="inferred from homology"/>
<organism evidence="4 5">
    <name type="scientific">Pseudoclavibacter terrae</name>
    <dbReference type="NCBI Taxonomy" id="1530195"/>
    <lineage>
        <taxon>Bacteria</taxon>
        <taxon>Bacillati</taxon>
        <taxon>Actinomycetota</taxon>
        <taxon>Actinomycetes</taxon>
        <taxon>Micrococcales</taxon>
        <taxon>Microbacteriaceae</taxon>
        <taxon>Pseudoclavibacter</taxon>
    </lineage>
</organism>
<dbReference type="AlphaFoldDB" id="A0A7J5B5T8"/>
<dbReference type="InterPro" id="IPR036291">
    <property type="entry name" value="NAD(P)-bd_dom_sf"/>
</dbReference>
<dbReference type="PROSITE" id="PS00061">
    <property type="entry name" value="ADH_SHORT"/>
    <property type="match status" value="1"/>
</dbReference>